<keyword evidence="3" id="KW-1185">Reference proteome</keyword>
<gene>
    <name evidence="2" type="ORF">NCTC9381_05826</name>
</gene>
<evidence type="ECO:0000259" key="1">
    <source>
        <dbReference type="Pfam" id="PF02738"/>
    </source>
</evidence>
<organism evidence="2 3">
    <name type="scientific">Enterobacter agglomerans</name>
    <name type="common">Erwinia herbicola</name>
    <name type="synonym">Pantoea agglomerans</name>
    <dbReference type="NCBI Taxonomy" id="549"/>
    <lineage>
        <taxon>Bacteria</taxon>
        <taxon>Pseudomonadati</taxon>
        <taxon>Pseudomonadota</taxon>
        <taxon>Gammaproteobacteria</taxon>
        <taxon>Enterobacterales</taxon>
        <taxon>Erwiniaceae</taxon>
        <taxon>Pantoea</taxon>
        <taxon>Pantoea agglomerans group</taxon>
    </lineage>
</organism>
<dbReference type="GO" id="GO:0016491">
    <property type="term" value="F:oxidoreductase activity"/>
    <property type="evidence" value="ECO:0007669"/>
    <property type="project" value="InterPro"/>
</dbReference>
<evidence type="ECO:0000313" key="2">
    <source>
        <dbReference type="EMBL" id="SUE06963.1"/>
    </source>
</evidence>
<sequence>MGDAQAAMQQAEVRLSQRYTTPREYNMPMEPHACVAEWQDGRITVWEPSQWVAGAQVGNRRVDGH</sequence>
<dbReference type="SUPFAM" id="SSF56003">
    <property type="entry name" value="Molybdenum cofactor-binding domain"/>
    <property type="match status" value="1"/>
</dbReference>
<dbReference type="Gene3D" id="3.30.365.10">
    <property type="entry name" value="Aldehyde oxidase/xanthine dehydrogenase, molybdopterin binding domain"/>
    <property type="match status" value="1"/>
</dbReference>
<evidence type="ECO:0000313" key="3">
    <source>
        <dbReference type="Proteomes" id="UP000254640"/>
    </source>
</evidence>
<dbReference type="EMBL" id="UGSO01000002">
    <property type="protein sequence ID" value="SUE06963.1"/>
    <property type="molecule type" value="Genomic_DNA"/>
</dbReference>
<dbReference type="Proteomes" id="UP000254640">
    <property type="component" value="Unassembled WGS sequence"/>
</dbReference>
<proteinExistence type="predicted"/>
<feature type="domain" description="Aldehyde oxidase/xanthine dehydrogenase first molybdopterin binding" evidence="1">
    <location>
        <begin position="2"/>
        <end position="56"/>
    </location>
</feature>
<dbReference type="Pfam" id="PF02738">
    <property type="entry name" value="MoCoBD_1"/>
    <property type="match status" value="1"/>
</dbReference>
<dbReference type="AlphaFoldDB" id="A0A379LU49"/>
<reference evidence="2 3" key="1">
    <citation type="submission" date="2018-06" db="EMBL/GenBank/DDBJ databases">
        <authorList>
            <consortium name="Pathogen Informatics"/>
            <person name="Doyle S."/>
        </authorList>
    </citation>
    <scope>NUCLEOTIDE SEQUENCE [LARGE SCALE GENOMIC DNA]</scope>
    <source>
        <strain evidence="2 3">NCTC9381</strain>
    </source>
</reference>
<protein>
    <submittedName>
        <fullName evidence="2">Molybdopterin-binding domain of aldehyde dehydrogenase</fullName>
    </submittedName>
</protein>
<name>A0A379LU49_ENTAG</name>
<dbReference type="InterPro" id="IPR037165">
    <property type="entry name" value="AldOxase/xan_DH_Mopterin-bd_sf"/>
</dbReference>
<accession>A0A379LU49</accession>
<dbReference type="InterPro" id="IPR008274">
    <property type="entry name" value="AldOxase/xan_DH_MoCoBD1"/>
</dbReference>